<evidence type="ECO:0008006" key="3">
    <source>
        <dbReference type="Google" id="ProtNLM"/>
    </source>
</evidence>
<sequence>MKTVLQIIILSIFIISCKQGNYKYEISDFRQELQPSLKILSKENSLPSKDTIARNFLEENATKDELTKLMDSKNPLLRIIAYRTIVNKEESQYYDLLIGHLSDTARVKYWVYEDVLDYKQVSDLMIRKAHDRNGLSQIQKKKLVEKVLLEHPYLDISTWMIQDIEPNEKYYNLIKQRAEKRGKNCGEQLSACYALSKFKKNEDINFLYKVFEENLEKGDCIIWIFRSIEKFPNEKLYPLLENYFNKNIKGKLTQNENIFDDILYFSRAVASYKNEKAIKILKYIEQNNTYINKPYWPPANKEYVYKALLINYDPIYDDFIKKIQKEFDKDELNRIGYSKRELLEFNEKSEW</sequence>
<dbReference type="Proteomes" id="UP000672011">
    <property type="component" value="Chromosome"/>
</dbReference>
<keyword evidence="2" id="KW-1185">Reference proteome</keyword>
<dbReference type="RefSeq" id="WP_230475694.1">
    <property type="nucleotide sequence ID" value="NZ_CP072842.1"/>
</dbReference>
<organism evidence="1 2">
    <name type="scientific">Faecalibacter bovis</name>
    <dbReference type="NCBI Taxonomy" id="2898187"/>
    <lineage>
        <taxon>Bacteria</taxon>
        <taxon>Pseudomonadati</taxon>
        <taxon>Bacteroidota</taxon>
        <taxon>Flavobacteriia</taxon>
        <taxon>Flavobacteriales</taxon>
        <taxon>Weeksellaceae</taxon>
        <taxon>Faecalibacter</taxon>
    </lineage>
</organism>
<dbReference type="PROSITE" id="PS51257">
    <property type="entry name" value="PROKAR_LIPOPROTEIN"/>
    <property type="match status" value="1"/>
</dbReference>
<dbReference type="EMBL" id="CP072842">
    <property type="protein sequence ID" value="QTV05064.1"/>
    <property type="molecule type" value="Genomic_DNA"/>
</dbReference>
<reference evidence="1 2" key="1">
    <citation type="journal article" date="2021" name="Int. J. Syst. Evol. Microbiol.">
        <title>Faecalibacter bovis sp. nov., isolated from cow faeces.</title>
        <authorList>
            <person name="Li F."/>
            <person name="Zhao W."/>
            <person name="Hong Q."/>
            <person name="Shao Q."/>
            <person name="Song J."/>
            <person name="Yang S."/>
        </authorList>
    </citation>
    <scope>NUCLEOTIDE SEQUENCE [LARGE SCALE GENOMIC DNA]</scope>
    <source>
        <strain evidence="1 2">ZY171143</strain>
    </source>
</reference>
<name>A0ABX7XB80_9FLAO</name>
<accession>A0ABX7XB80</accession>
<protein>
    <recommendedName>
        <fullName evidence="3">HEAT repeat domain-containing protein</fullName>
    </recommendedName>
</protein>
<gene>
    <name evidence="1" type="ORF">J9309_09710</name>
</gene>
<proteinExistence type="predicted"/>
<evidence type="ECO:0000313" key="2">
    <source>
        <dbReference type="Proteomes" id="UP000672011"/>
    </source>
</evidence>
<reference evidence="2" key="2">
    <citation type="submission" date="2021-04" db="EMBL/GenBank/DDBJ databases">
        <title>Taxonomy of Flavobacteriaceae bacterium ZY171143.</title>
        <authorList>
            <person name="Li F."/>
        </authorList>
    </citation>
    <scope>NUCLEOTIDE SEQUENCE [LARGE SCALE GENOMIC DNA]</scope>
    <source>
        <strain evidence="2">ZY171143</strain>
    </source>
</reference>
<evidence type="ECO:0000313" key="1">
    <source>
        <dbReference type="EMBL" id="QTV05064.1"/>
    </source>
</evidence>